<dbReference type="SUPFAM" id="SSF53187">
    <property type="entry name" value="Zn-dependent exopeptidases"/>
    <property type="match status" value="1"/>
</dbReference>
<organism evidence="2 3">
    <name type="scientific">Flavobacterium suzhouense</name>
    <dbReference type="NCBI Taxonomy" id="1529638"/>
    <lineage>
        <taxon>Bacteria</taxon>
        <taxon>Pseudomonadati</taxon>
        <taxon>Bacteroidota</taxon>
        <taxon>Flavobacteriia</taxon>
        <taxon>Flavobacteriales</taxon>
        <taxon>Flavobacteriaceae</taxon>
        <taxon>Flavobacterium</taxon>
    </lineage>
</organism>
<keyword evidence="3" id="KW-1185">Reference proteome</keyword>
<dbReference type="Gene3D" id="3.40.630.10">
    <property type="entry name" value="Zn peptidases"/>
    <property type="match status" value="1"/>
</dbReference>
<dbReference type="InterPro" id="IPR045175">
    <property type="entry name" value="M28_fam"/>
</dbReference>
<feature type="domain" description="Peptidase M28" evidence="1">
    <location>
        <begin position="95"/>
        <end position="300"/>
    </location>
</feature>
<evidence type="ECO:0000313" key="2">
    <source>
        <dbReference type="EMBL" id="MFD2601346.1"/>
    </source>
</evidence>
<reference evidence="3" key="1">
    <citation type="journal article" date="2019" name="Int. J. Syst. Evol. Microbiol.">
        <title>The Global Catalogue of Microorganisms (GCM) 10K type strain sequencing project: providing services to taxonomists for standard genome sequencing and annotation.</title>
        <authorList>
            <consortium name="The Broad Institute Genomics Platform"/>
            <consortium name="The Broad Institute Genome Sequencing Center for Infectious Disease"/>
            <person name="Wu L."/>
            <person name="Ma J."/>
        </authorList>
    </citation>
    <scope>NUCLEOTIDE SEQUENCE [LARGE SCALE GENOMIC DNA]</scope>
    <source>
        <strain evidence="3">KCTC 42107</strain>
    </source>
</reference>
<accession>A0ABW5NRL3</accession>
<protein>
    <submittedName>
        <fullName evidence="2">M28 family peptidase</fullName>
    </submittedName>
</protein>
<dbReference type="Proteomes" id="UP001597480">
    <property type="component" value="Unassembled WGS sequence"/>
</dbReference>
<dbReference type="InterPro" id="IPR007484">
    <property type="entry name" value="Peptidase_M28"/>
</dbReference>
<name>A0ABW5NRL3_9FLAO</name>
<sequence>MKKLIYVSLLSLGCVGMISAQKKKAVQAPYKVEEASVITTLKFLASDDLKGREPGTPEMEMAARYLEDVLQKNGIKPYFSTYRDTLSNMTVPAYNIVGVLEGTDPKLKKEFVVIGAHYDHIGLAKETVNGDNIYNGADDNATGTTTVAELVNYYGKVKSNKRSILFCFFSGEEKGLLGSKHLAAKLKEQNFPVYTMLNFEMTGVPLGDGLLAYLTGYGRSNMADKLNEYAGKKIIGSNAFEMQYQLFRASDNYPFWQEFNIPAHTLCTTEMTAFKYYHQLGDEFDVMDTKHMTDFIQQMIPVVEKTVNAPSKEIVLKK</sequence>
<dbReference type="RefSeq" id="WP_379819930.1">
    <property type="nucleotide sequence ID" value="NZ_JBHUMD010000005.1"/>
</dbReference>
<evidence type="ECO:0000259" key="1">
    <source>
        <dbReference type="Pfam" id="PF04389"/>
    </source>
</evidence>
<dbReference type="EMBL" id="JBHUMD010000005">
    <property type="protein sequence ID" value="MFD2601346.1"/>
    <property type="molecule type" value="Genomic_DNA"/>
</dbReference>
<gene>
    <name evidence="2" type="ORF">ACFSR3_04695</name>
</gene>
<proteinExistence type="predicted"/>
<dbReference type="Pfam" id="PF04389">
    <property type="entry name" value="Peptidase_M28"/>
    <property type="match status" value="1"/>
</dbReference>
<comment type="caution">
    <text evidence="2">The sequence shown here is derived from an EMBL/GenBank/DDBJ whole genome shotgun (WGS) entry which is preliminary data.</text>
</comment>
<dbReference type="PANTHER" id="PTHR12147">
    <property type="entry name" value="METALLOPEPTIDASE M28 FAMILY MEMBER"/>
    <property type="match status" value="1"/>
</dbReference>
<dbReference type="PANTHER" id="PTHR12147:SF26">
    <property type="entry name" value="PEPTIDASE M28 DOMAIN-CONTAINING PROTEIN"/>
    <property type="match status" value="1"/>
</dbReference>
<evidence type="ECO:0000313" key="3">
    <source>
        <dbReference type="Proteomes" id="UP001597480"/>
    </source>
</evidence>